<proteinExistence type="predicted"/>
<evidence type="ECO:0000313" key="1">
    <source>
        <dbReference type="EMBL" id="ETS02995.1"/>
    </source>
</evidence>
<reference evidence="2" key="1">
    <citation type="journal article" date="2013" name="Ind. Biotechnol.">
        <title>Comparative genomics analysis of Trichoderma reesei strains.</title>
        <authorList>
            <person name="Koike H."/>
            <person name="Aerts A."/>
            <person name="LaButti K."/>
            <person name="Grigoriev I.V."/>
            <person name="Baker S.E."/>
        </authorList>
    </citation>
    <scope>NUCLEOTIDE SEQUENCE [LARGE SCALE GENOMIC DNA]</scope>
    <source>
        <strain evidence="2">ATCC 56765 / BCRC 32924 / NRRL 11460 / Rut C-30</strain>
    </source>
</reference>
<accession>A0A024SCC8</accession>
<dbReference type="AlphaFoldDB" id="A0A024SCC8"/>
<name>A0A024SCC8_HYPJR</name>
<organism evidence="1 2">
    <name type="scientific">Hypocrea jecorina (strain ATCC 56765 / BCRC 32924 / NRRL 11460 / Rut C-30)</name>
    <name type="common">Trichoderma reesei</name>
    <dbReference type="NCBI Taxonomy" id="1344414"/>
    <lineage>
        <taxon>Eukaryota</taxon>
        <taxon>Fungi</taxon>
        <taxon>Dikarya</taxon>
        <taxon>Ascomycota</taxon>
        <taxon>Pezizomycotina</taxon>
        <taxon>Sordariomycetes</taxon>
        <taxon>Hypocreomycetidae</taxon>
        <taxon>Hypocreales</taxon>
        <taxon>Hypocreaceae</taxon>
        <taxon>Trichoderma</taxon>
    </lineage>
</organism>
<dbReference type="KEGG" id="trr:M419DRAFT_129157"/>
<gene>
    <name evidence="1" type="ORF">M419DRAFT_129157</name>
</gene>
<sequence>MGVTKVVNPCGVCPELCCALLCDYVVVIVCVKTRAHTGMCTSKLSEFQGAVRTRTGRTGIAMISACWERSRNAISVV</sequence>
<dbReference type="HOGENOM" id="CLU_2639870_0_0_1"/>
<evidence type="ECO:0000313" key="2">
    <source>
        <dbReference type="Proteomes" id="UP000024376"/>
    </source>
</evidence>
<protein>
    <submittedName>
        <fullName evidence="1">Uncharacterized protein</fullName>
    </submittedName>
</protein>
<dbReference type="Proteomes" id="UP000024376">
    <property type="component" value="Unassembled WGS sequence"/>
</dbReference>
<dbReference type="EMBL" id="KI911144">
    <property type="protein sequence ID" value="ETS02995.1"/>
    <property type="molecule type" value="Genomic_DNA"/>
</dbReference>